<proteinExistence type="predicted"/>
<evidence type="ECO:0000259" key="5">
    <source>
        <dbReference type="PROSITE" id="PS50937"/>
    </source>
</evidence>
<evidence type="ECO:0000313" key="6">
    <source>
        <dbReference type="EMBL" id="TQL57110.1"/>
    </source>
</evidence>
<evidence type="ECO:0000256" key="3">
    <source>
        <dbReference type="ARBA" id="ARBA00023125"/>
    </source>
</evidence>
<gene>
    <name evidence="6" type="ORF">FB474_3885</name>
</gene>
<dbReference type="GO" id="GO:0003677">
    <property type="term" value="F:DNA binding"/>
    <property type="evidence" value="ECO:0007669"/>
    <property type="project" value="UniProtKB-KW"/>
</dbReference>
<dbReference type="OrthoDB" id="9802039at2"/>
<dbReference type="GO" id="GO:0003700">
    <property type="term" value="F:DNA-binding transcription factor activity"/>
    <property type="evidence" value="ECO:0007669"/>
    <property type="project" value="InterPro"/>
</dbReference>
<keyword evidence="3 6" id="KW-0238">DNA-binding</keyword>
<dbReference type="PRINTS" id="PR00040">
    <property type="entry name" value="HTHMERR"/>
</dbReference>
<name>A0A542ZA45_9MICO</name>
<evidence type="ECO:0000256" key="2">
    <source>
        <dbReference type="ARBA" id="ARBA00023015"/>
    </source>
</evidence>
<keyword evidence="4" id="KW-0804">Transcription</keyword>
<dbReference type="SMART" id="SM00422">
    <property type="entry name" value="HTH_MERR"/>
    <property type="match status" value="1"/>
</dbReference>
<keyword evidence="1" id="KW-0678">Repressor</keyword>
<feature type="domain" description="HTH merR-type" evidence="5">
    <location>
        <begin position="4"/>
        <end position="72"/>
    </location>
</feature>
<dbReference type="PROSITE" id="PS50937">
    <property type="entry name" value="HTH_MERR_2"/>
    <property type="match status" value="1"/>
</dbReference>
<organism evidence="6 7">
    <name type="scientific">Oryzihumus leptocrescens</name>
    <dbReference type="NCBI Taxonomy" id="297536"/>
    <lineage>
        <taxon>Bacteria</taxon>
        <taxon>Bacillati</taxon>
        <taxon>Actinomycetota</taxon>
        <taxon>Actinomycetes</taxon>
        <taxon>Micrococcales</taxon>
        <taxon>Intrasporangiaceae</taxon>
        <taxon>Oryzihumus</taxon>
    </lineage>
</organism>
<evidence type="ECO:0000313" key="7">
    <source>
        <dbReference type="Proteomes" id="UP000319514"/>
    </source>
</evidence>
<evidence type="ECO:0000256" key="4">
    <source>
        <dbReference type="ARBA" id="ARBA00023163"/>
    </source>
</evidence>
<dbReference type="EMBL" id="VFOQ01000002">
    <property type="protein sequence ID" value="TQL57110.1"/>
    <property type="molecule type" value="Genomic_DNA"/>
</dbReference>
<reference evidence="6 7" key="1">
    <citation type="submission" date="2019-06" db="EMBL/GenBank/DDBJ databases">
        <title>Sequencing the genomes of 1000 actinobacteria strains.</title>
        <authorList>
            <person name="Klenk H.-P."/>
        </authorList>
    </citation>
    <scope>NUCLEOTIDE SEQUENCE [LARGE SCALE GENOMIC DNA]</scope>
    <source>
        <strain evidence="6 7">DSM 18082</strain>
    </source>
</reference>
<evidence type="ECO:0000256" key="1">
    <source>
        <dbReference type="ARBA" id="ARBA00022491"/>
    </source>
</evidence>
<dbReference type="Proteomes" id="UP000319514">
    <property type="component" value="Unassembled WGS sequence"/>
</dbReference>
<dbReference type="SUPFAM" id="SSF46955">
    <property type="entry name" value="Putative DNA-binding domain"/>
    <property type="match status" value="1"/>
</dbReference>
<dbReference type="InterPro" id="IPR009061">
    <property type="entry name" value="DNA-bd_dom_put_sf"/>
</dbReference>
<keyword evidence="7" id="KW-1185">Reference proteome</keyword>
<dbReference type="AlphaFoldDB" id="A0A542ZA45"/>
<dbReference type="PANTHER" id="PTHR30204">
    <property type="entry name" value="REDOX-CYCLING DRUG-SENSING TRANSCRIPTIONAL ACTIVATOR SOXR"/>
    <property type="match status" value="1"/>
</dbReference>
<dbReference type="Pfam" id="PF13411">
    <property type="entry name" value="MerR_1"/>
    <property type="match status" value="1"/>
</dbReference>
<dbReference type="InterPro" id="IPR047057">
    <property type="entry name" value="MerR_fam"/>
</dbReference>
<sequence>MGREYTIEELAEATGLTERTLRLYRTKGLLDAPTVRGRTGYYDQRHMAQLRMVKAFVDHGFPLALISSLASRDLVQVEIARLLRAMVERDAPAGRRRLDSAVTIDPMMISVMDRQRPGSLEELVTLGVMIRDEAGNVHADAVLAALVNALYLHDAKAGSLGGLGITAGRLAHEFADGQRQDPVIDLDNEDALRLLVELATSAFREALSHALRR</sequence>
<dbReference type="PANTHER" id="PTHR30204:SF69">
    <property type="entry name" value="MERR-FAMILY TRANSCRIPTIONAL REGULATOR"/>
    <property type="match status" value="1"/>
</dbReference>
<keyword evidence="2" id="KW-0805">Transcription regulation</keyword>
<accession>A0A542ZA45</accession>
<comment type="caution">
    <text evidence="6">The sequence shown here is derived from an EMBL/GenBank/DDBJ whole genome shotgun (WGS) entry which is preliminary data.</text>
</comment>
<dbReference type="InterPro" id="IPR000551">
    <property type="entry name" value="MerR-type_HTH_dom"/>
</dbReference>
<dbReference type="Gene3D" id="1.10.1660.10">
    <property type="match status" value="1"/>
</dbReference>
<protein>
    <submittedName>
        <fullName evidence="6">DNA-binding transcriptional MerR regulator</fullName>
    </submittedName>
</protein>
<dbReference type="RefSeq" id="WP_141790442.1">
    <property type="nucleotide sequence ID" value="NZ_BAAAKX010000006.1"/>
</dbReference>